<reference evidence="2 3" key="1">
    <citation type="submission" date="2016-06" db="EMBL/GenBank/DDBJ databases">
        <authorList>
            <person name="Kjaerup R.B."/>
            <person name="Dalgaard T.S."/>
            <person name="Juul-Madsen H.R."/>
        </authorList>
    </citation>
    <scope>NUCLEOTIDE SEQUENCE [LARGE SCALE GENOMIC DNA]</scope>
    <source>
        <strain evidence="2 3">DSM 43821</strain>
    </source>
</reference>
<sequence length="165" mass="18762">MATDAIDLLIEDHRKIRGLFKEFQQAGADANRKGQLVKQILEALTMHTYIENECMYPETRRLLPDLDEAILESYEEHHVADVLGFELAMMSPDDEHFEAKTMVLIEAVTHHIEEEEKEWFPKVREGVPAQQLQSLGAQLAELMKKAPRKPTAPAALKKAMDAVRA</sequence>
<dbReference type="PANTHER" id="PTHR35585">
    <property type="entry name" value="HHE DOMAIN PROTEIN (AFU_ORTHOLOGUE AFUA_4G00730)"/>
    <property type="match status" value="1"/>
</dbReference>
<dbReference type="Gene3D" id="1.20.120.520">
    <property type="entry name" value="nmb1532 protein domain like"/>
    <property type="match status" value="1"/>
</dbReference>
<protein>
    <submittedName>
        <fullName evidence="2">Hemerythrin HHE cation binding domain-containing protein</fullName>
    </submittedName>
</protein>
<dbReference type="RefSeq" id="WP_088961443.1">
    <property type="nucleotide sequence ID" value="NZ_LT607410.1"/>
</dbReference>
<feature type="domain" description="Hemerythrin-like" evidence="1">
    <location>
        <begin position="5"/>
        <end position="123"/>
    </location>
</feature>
<evidence type="ECO:0000313" key="3">
    <source>
        <dbReference type="Proteomes" id="UP000198228"/>
    </source>
</evidence>
<evidence type="ECO:0000259" key="1">
    <source>
        <dbReference type="Pfam" id="PF01814"/>
    </source>
</evidence>
<dbReference type="Pfam" id="PF01814">
    <property type="entry name" value="Hemerythrin"/>
    <property type="match status" value="1"/>
</dbReference>
<gene>
    <name evidence="2" type="ORF">GA0074696_2730</name>
</gene>
<accession>A0A1C4XP31</accession>
<dbReference type="PANTHER" id="PTHR35585:SF1">
    <property type="entry name" value="HHE DOMAIN PROTEIN (AFU_ORTHOLOGUE AFUA_4G00730)"/>
    <property type="match status" value="1"/>
</dbReference>
<proteinExistence type="predicted"/>
<dbReference type="InterPro" id="IPR012312">
    <property type="entry name" value="Hemerythrin-like"/>
</dbReference>
<dbReference type="Proteomes" id="UP000198228">
    <property type="component" value="Chromosome I"/>
</dbReference>
<name>A0A1C4XP31_9ACTN</name>
<organism evidence="2 3">
    <name type="scientific">Micromonospora purpureochromogenes</name>
    <dbReference type="NCBI Taxonomy" id="47872"/>
    <lineage>
        <taxon>Bacteria</taxon>
        <taxon>Bacillati</taxon>
        <taxon>Actinomycetota</taxon>
        <taxon>Actinomycetes</taxon>
        <taxon>Micromonosporales</taxon>
        <taxon>Micromonosporaceae</taxon>
        <taxon>Micromonospora</taxon>
    </lineage>
</organism>
<dbReference type="EMBL" id="LT607410">
    <property type="protein sequence ID" value="SCF10082.1"/>
    <property type="molecule type" value="Genomic_DNA"/>
</dbReference>
<evidence type="ECO:0000313" key="2">
    <source>
        <dbReference type="EMBL" id="SCF10082.1"/>
    </source>
</evidence>
<dbReference type="AlphaFoldDB" id="A0A1C4XP31"/>